<accession>A0A382M6G9</accession>
<sequence>VISILFGEVDAERFSKAIDKDPIRLMSSASVLEASLVIESELGDQGSRELDLLLLKAGVEVVAFNEEQLQVARHAFREYGKGRHPAGLDFGDCFSYALSRTSGEPLLFKGDDFARTDVEISS</sequence>
<dbReference type="Pfam" id="PF01850">
    <property type="entry name" value="PIN"/>
    <property type="match status" value="1"/>
</dbReference>
<reference evidence="2" key="1">
    <citation type="submission" date="2018-05" db="EMBL/GenBank/DDBJ databases">
        <authorList>
            <person name="Lanie J.A."/>
            <person name="Ng W.-L."/>
            <person name="Kazmierczak K.M."/>
            <person name="Andrzejewski T.M."/>
            <person name="Davidsen T.M."/>
            <person name="Wayne K.J."/>
            <person name="Tettelin H."/>
            <person name="Glass J.I."/>
            <person name="Rusch D."/>
            <person name="Podicherti R."/>
            <person name="Tsui H.-C.T."/>
            <person name="Winkler M.E."/>
        </authorList>
    </citation>
    <scope>NUCLEOTIDE SEQUENCE</scope>
</reference>
<dbReference type="AlphaFoldDB" id="A0A382M6G9"/>
<protein>
    <recommendedName>
        <fullName evidence="1">PIN domain-containing protein</fullName>
    </recommendedName>
</protein>
<dbReference type="Gene3D" id="3.40.50.1010">
    <property type="entry name" value="5'-nuclease"/>
    <property type="match status" value="1"/>
</dbReference>
<evidence type="ECO:0000313" key="2">
    <source>
        <dbReference type="EMBL" id="SVC44270.1"/>
    </source>
</evidence>
<gene>
    <name evidence="2" type="ORF">METZ01_LOCUS297124</name>
</gene>
<feature type="non-terminal residue" evidence="2">
    <location>
        <position position="1"/>
    </location>
</feature>
<organism evidence="2">
    <name type="scientific">marine metagenome</name>
    <dbReference type="NCBI Taxonomy" id="408172"/>
    <lineage>
        <taxon>unclassified sequences</taxon>
        <taxon>metagenomes</taxon>
        <taxon>ecological metagenomes</taxon>
    </lineage>
</organism>
<dbReference type="InterPro" id="IPR002716">
    <property type="entry name" value="PIN_dom"/>
</dbReference>
<dbReference type="CDD" id="cd09871">
    <property type="entry name" value="PIN_MtVapC28-VapC30-like"/>
    <property type="match status" value="1"/>
</dbReference>
<proteinExistence type="predicted"/>
<name>A0A382M6G9_9ZZZZ</name>
<evidence type="ECO:0000259" key="1">
    <source>
        <dbReference type="Pfam" id="PF01850"/>
    </source>
</evidence>
<dbReference type="SUPFAM" id="SSF88723">
    <property type="entry name" value="PIN domain-like"/>
    <property type="match status" value="1"/>
</dbReference>
<dbReference type="InterPro" id="IPR029060">
    <property type="entry name" value="PIN-like_dom_sf"/>
</dbReference>
<dbReference type="EMBL" id="UINC01091475">
    <property type="protein sequence ID" value="SVC44270.1"/>
    <property type="molecule type" value="Genomic_DNA"/>
</dbReference>
<feature type="domain" description="PIN" evidence="1">
    <location>
        <begin position="2"/>
        <end position="117"/>
    </location>
</feature>